<reference evidence="1 2" key="1">
    <citation type="journal article" date="2021" name="J. Hered.">
        <title>A chromosome-level genome assembly of the parasitoid wasp, Cotesia glomerata (Hymenoptera: Braconidae).</title>
        <authorList>
            <person name="Pinto B.J."/>
            <person name="Weis J.J."/>
            <person name="Gamble T."/>
            <person name="Ode P.J."/>
            <person name="Paul R."/>
            <person name="Zaspel J.M."/>
        </authorList>
    </citation>
    <scope>NUCLEOTIDE SEQUENCE [LARGE SCALE GENOMIC DNA]</scope>
    <source>
        <strain evidence="1">CgM1</strain>
    </source>
</reference>
<evidence type="ECO:0000313" key="2">
    <source>
        <dbReference type="Proteomes" id="UP000826195"/>
    </source>
</evidence>
<dbReference type="AlphaFoldDB" id="A0AAV7IML7"/>
<evidence type="ECO:0000313" key="1">
    <source>
        <dbReference type="EMBL" id="KAH0553654.1"/>
    </source>
</evidence>
<name>A0AAV7IML7_COTGL</name>
<sequence>MSGLADLVPKSRRCRLKTIEAPRAVRNILTPLIRFPEYEPTNRTRLTSTHPLTPSPSLIRLELANRTVQKGARPIVERREKGKGFRVETGVRGTTAVSLF</sequence>
<accession>A0AAV7IML7</accession>
<proteinExistence type="predicted"/>
<keyword evidence="2" id="KW-1185">Reference proteome</keyword>
<protein>
    <submittedName>
        <fullName evidence="1">Uncharacterized protein</fullName>
    </submittedName>
</protein>
<organism evidence="1 2">
    <name type="scientific">Cotesia glomerata</name>
    <name type="common">Lepidopteran parasitic wasp</name>
    <name type="synonym">Apanteles glomeratus</name>
    <dbReference type="NCBI Taxonomy" id="32391"/>
    <lineage>
        <taxon>Eukaryota</taxon>
        <taxon>Metazoa</taxon>
        <taxon>Ecdysozoa</taxon>
        <taxon>Arthropoda</taxon>
        <taxon>Hexapoda</taxon>
        <taxon>Insecta</taxon>
        <taxon>Pterygota</taxon>
        <taxon>Neoptera</taxon>
        <taxon>Endopterygota</taxon>
        <taxon>Hymenoptera</taxon>
        <taxon>Apocrita</taxon>
        <taxon>Ichneumonoidea</taxon>
        <taxon>Braconidae</taxon>
        <taxon>Microgastrinae</taxon>
        <taxon>Cotesia</taxon>
    </lineage>
</organism>
<comment type="caution">
    <text evidence="1">The sequence shown here is derived from an EMBL/GenBank/DDBJ whole genome shotgun (WGS) entry which is preliminary data.</text>
</comment>
<dbReference type="Proteomes" id="UP000826195">
    <property type="component" value="Unassembled WGS sequence"/>
</dbReference>
<dbReference type="EMBL" id="JAHXZJ010001119">
    <property type="protein sequence ID" value="KAH0553654.1"/>
    <property type="molecule type" value="Genomic_DNA"/>
</dbReference>
<gene>
    <name evidence="1" type="ORF">KQX54_003181</name>
</gene>